<evidence type="ECO:0000256" key="7">
    <source>
        <dbReference type="ARBA" id="ARBA00022833"/>
    </source>
</evidence>
<proteinExistence type="inferred from homology"/>
<dbReference type="GO" id="GO:0046872">
    <property type="term" value="F:metal ion binding"/>
    <property type="evidence" value="ECO:0007669"/>
    <property type="project" value="UniProtKB-KW"/>
</dbReference>
<comment type="similarity">
    <text evidence="2">Belongs to the protein prenyltransferase subunit beta family.</text>
</comment>
<dbReference type="CDD" id="cd00688">
    <property type="entry name" value="ISOPREN_C2_like"/>
    <property type="match status" value="1"/>
</dbReference>
<dbReference type="AlphaFoldDB" id="A0A5C1AEU9"/>
<dbReference type="Pfam" id="PF00432">
    <property type="entry name" value="Prenyltrans"/>
    <property type="match status" value="1"/>
</dbReference>
<dbReference type="PANTHER" id="PTHR11774">
    <property type="entry name" value="GERANYLGERANYL TRANSFERASE TYPE BETA SUBUNIT"/>
    <property type="match status" value="1"/>
</dbReference>
<gene>
    <name evidence="11" type="ORF">PX52LOC_02579</name>
</gene>
<keyword evidence="3" id="KW-0637">Prenyltransferase</keyword>
<dbReference type="GO" id="GO:0008318">
    <property type="term" value="F:protein prenyltransferase activity"/>
    <property type="evidence" value="ECO:0007669"/>
    <property type="project" value="InterPro"/>
</dbReference>
<keyword evidence="7" id="KW-0862">Zinc</keyword>
<evidence type="ECO:0000259" key="10">
    <source>
        <dbReference type="Pfam" id="PF00432"/>
    </source>
</evidence>
<evidence type="ECO:0000256" key="5">
    <source>
        <dbReference type="ARBA" id="ARBA00022723"/>
    </source>
</evidence>
<keyword evidence="4" id="KW-0808">Transferase</keyword>
<feature type="domain" description="Prenyltransferase alpha-alpha toroid" evidence="10">
    <location>
        <begin position="177"/>
        <end position="320"/>
    </location>
</feature>
<dbReference type="PANTHER" id="PTHR11774:SF11">
    <property type="entry name" value="GERANYLGERANYL TRANSFERASE TYPE-2 SUBUNIT BETA"/>
    <property type="match status" value="1"/>
</dbReference>
<dbReference type="EMBL" id="CP042425">
    <property type="protein sequence ID" value="QEL15644.1"/>
    <property type="molecule type" value="Genomic_DNA"/>
</dbReference>
<name>A0A5C1AEU9_9BACT</name>
<dbReference type="InterPro" id="IPR001330">
    <property type="entry name" value="Prenyltrans"/>
</dbReference>
<sequence>MTRPDSSSILDRRLLLATAAAVLVPRFGFARPDAVPQWQTDALAYLAGLVRADGGYAWDGAPYSHLTPTFAVVGTFHVLKQPPPKTEALTKFVRERHPFHLKKLERPLRGFDLQQIQALVWLGEDVSAFRDTVRSWAKPTVYPKQYEQNGQPVFRFEAAAFLARKLVGLPLDDLSPAYVGYLNDRRRPDGSFNTTPAADQSAGHVVNTLFGLEALRALGREGELKDKAVEWLRACQRPSGGFTYQPKPEFAGIDRSTYTHAAVRALALLGAAPADKAACVRYVHSLRNADGGFGDRPGWASNPMATYEAVDALAALGALDEPPSAAKALPAEPALPAGLKAFTIQIEAHGQGSPAEAVDLARGLRIHLWGAKNAKPEWIACAQAIADRDKVPVKFFPADEEYGTWVSVPGLGTYSHTSDVVAPPGADFGKPLMNAGVVKWPEFRNRRLAPLQKANGALVWQFGESEELTRVFLDDSVERGGFAAISTFHFGNPDFTNSEPFLYRYRGRIPFVGLQDAHGAEPWWFADMTTGFRTLFLAKEPTWEGWTEALRRNWVGAVRRDAVSRNELWMHTGSTAVRDAFVAQEKEWRWWNGGAAERPMVSVVVLRPDDLFEVGRPEKGLAVRVRCAWENTAQGLAKKPLVALVKLVVDGKEVSAELVAKKNPTGTAHLDHYHLLSLPKLAAGKHTVSATVRAVGTGAESSRTVEFTVDL</sequence>
<dbReference type="Proteomes" id="UP000324974">
    <property type="component" value="Chromosome"/>
</dbReference>
<organism evidence="11 12">
    <name type="scientific">Limnoglobus roseus</name>
    <dbReference type="NCBI Taxonomy" id="2598579"/>
    <lineage>
        <taxon>Bacteria</taxon>
        <taxon>Pseudomonadati</taxon>
        <taxon>Planctomycetota</taxon>
        <taxon>Planctomycetia</taxon>
        <taxon>Gemmatales</taxon>
        <taxon>Gemmataceae</taxon>
        <taxon>Limnoglobus</taxon>
    </lineage>
</organism>
<evidence type="ECO:0000256" key="4">
    <source>
        <dbReference type="ARBA" id="ARBA00022679"/>
    </source>
</evidence>
<keyword evidence="12" id="KW-1185">Reference proteome</keyword>
<evidence type="ECO:0000313" key="11">
    <source>
        <dbReference type="EMBL" id="QEL15644.1"/>
    </source>
</evidence>
<dbReference type="SUPFAM" id="SSF48239">
    <property type="entry name" value="Terpenoid cyclases/Protein prenyltransferases"/>
    <property type="match status" value="1"/>
</dbReference>
<evidence type="ECO:0000256" key="1">
    <source>
        <dbReference type="ARBA" id="ARBA00001947"/>
    </source>
</evidence>
<protein>
    <recommendedName>
        <fullName evidence="8">Geranylgeranyl transferase type II subunit beta</fullName>
    </recommendedName>
    <alternativeName>
        <fullName evidence="9">Type II protein geranyl-geranyltransferase subunit beta</fullName>
    </alternativeName>
</protein>
<dbReference type="KEGG" id="lrs:PX52LOC_02579"/>
<evidence type="ECO:0000256" key="2">
    <source>
        <dbReference type="ARBA" id="ARBA00010497"/>
    </source>
</evidence>
<dbReference type="InterPro" id="IPR045089">
    <property type="entry name" value="PGGT1B-like"/>
</dbReference>
<keyword evidence="6" id="KW-0677">Repeat</keyword>
<dbReference type="Gene3D" id="1.50.10.20">
    <property type="match status" value="1"/>
</dbReference>
<accession>A0A5C1AEU9</accession>
<evidence type="ECO:0000256" key="3">
    <source>
        <dbReference type="ARBA" id="ARBA00022602"/>
    </source>
</evidence>
<dbReference type="InterPro" id="IPR008930">
    <property type="entry name" value="Terpenoid_cyclase/PrenylTrfase"/>
</dbReference>
<reference evidence="12" key="1">
    <citation type="submission" date="2019-08" db="EMBL/GenBank/DDBJ databases">
        <title>Limnoglobus roseus gen. nov., sp. nov., a novel freshwater planctomycete with a giant genome from the family Gemmataceae.</title>
        <authorList>
            <person name="Kulichevskaya I.S."/>
            <person name="Naumoff D.G."/>
            <person name="Miroshnikov K."/>
            <person name="Ivanova A."/>
            <person name="Philippov D.A."/>
            <person name="Hakobyan A."/>
            <person name="Rijpstra I.C."/>
            <person name="Sinninghe Damste J.S."/>
            <person name="Liesack W."/>
            <person name="Dedysh S.N."/>
        </authorList>
    </citation>
    <scope>NUCLEOTIDE SEQUENCE [LARGE SCALE GENOMIC DNA]</scope>
    <source>
        <strain evidence="12">PX52</strain>
    </source>
</reference>
<evidence type="ECO:0000313" key="12">
    <source>
        <dbReference type="Proteomes" id="UP000324974"/>
    </source>
</evidence>
<evidence type="ECO:0000256" key="8">
    <source>
        <dbReference type="ARBA" id="ARBA00030816"/>
    </source>
</evidence>
<comment type="cofactor">
    <cofactor evidence="1">
        <name>Zn(2+)</name>
        <dbReference type="ChEBI" id="CHEBI:29105"/>
    </cofactor>
</comment>
<dbReference type="RefSeq" id="WP_149110439.1">
    <property type="nucleotide sequence ID" value="NZ_CP042425.1"/>
</dbReference>
<dbReference type="OrthoDB" id="221603at2"/>
<evidence type="ECO:0000256" key="6">
    <source>
        <dbReference type="ARBA" id="ARBA00022737"/>
    </source>
</evidence>
<keyword evidence="5" id="KW-0479">Metal-binding</keyword>
<evidence type="ECO:0000256" key="9">
    <source>
        <dbReference type="ARBA" id="ARBA00032766"/>
    </source>
</evidence>